<dbReference type="AlphaFoldDB" id="A0A2W5KJU6"/>
<keyword evidence="2" id="KW-0378">Hydrolase</keyword>
<dbReference type="InterPro" id="IPR038720">
    <property type="entry name" value="YprB_RNase_H-like_dom"/>
</dbReference>
<name>A0A2W5KJU6_9GAMM</name>
<dbReference type="PANTHER" id="PTHR38462:SF1">
    <property type="entry name" value="YPRB RIBONUCLEASE H-LIKE DOMAIN-CONTAINING PROTEIN"/>
    <property type="match status" value="1"/>
</dbReference>
<organism evidence="2 3">
    <name type="scientific">Rhodanobacter denitrificans</name>
    <dbReference type="NCBI Taxonomy" id="666685"/>
    <lineage>
        <taxon>Bacteria</taxon>
        <taxon>Pseudomonadati</taxon>
        <taxon>Pseudomonadota</taxon>
        <taxon>Gammaproteobacteria</taxon>
        <taxon>Lysobacterales</taxon>
        <taxon>Rhodanobacteraceae</taxon>
        <taxon>Rhodanobacter</taxon>
    </lineage>
</organism>
<reference evidence="2 3" key="1">
    <citation type="submission" date="2017-08" db="EMBL/GenBank/DDBJ databases">
        <title>Infants hospitalized years apart are colonized by the same room-sourced microbial strains.</title>
        <authorList>
            <person name="Brooks B."/>
            <person name="Olm M.R."/>
            <person name="Firek B.A."/>
            <person name="Baker R."/>
            <person name="Thomas B.C."/>
            <person name="Morowitz M.J."/>
            <person name="Banfield J.F."/>
        </authorList>
    </citation>
    <scope>NUCLEOTIDE SEQUENCE [LARGE SCALE GENOMIC DNA]</scope>
    <source>
        <strain evidence="2">S2_005_003_R2_42</strain>
    </source>
</reference>
<proteinExistence type="predicted"/>
<evidence type="ECO:0000313" key="3">
    <source>
        <dbReference type="Proteomes" id="UP000249046"/>
    </source>
</evidence>
<dbReference type="Gene3D" id="3.30.420.10">
    <property type="entry name" value="Ribonuclease H-like superfamily/Ribonuclease H"/>
    <property type="match status" value="1"/>
</dbReference>
<evidence type="ECO:0000313" key="2">
    <source>
        <dbReference type="EMBL" id="PZQ17386.1"/>
    </source>
</evidence>
<dbReference type="GO" id="GO:0003676">
    <property type="term" value="F:nucleic acid binding"/>
    <property type="evidence" value="ECO:0007669"/>
    <property type="project" value="InterPro"/>
</dbReference>
<gene>
    <name evidence="2" type="ORF">DI564_06150</name>
</gene>
<sequence length="269" mass="28966">MSALADRLRALAAQAGAAVPARPAGGAPAATTDRLRALLAGRQRRSRASLAPPGGRTLAPGVQGVEADRAWPAAPSVRLPWGDEGEVARERLVWFDTETTGLAGGVGTRAFMIGAARWHGGVLRMRQFYLTALAGEPAMLAAFADWLPPSAILVSYNGRSYDAPLLKGRFRLNRLPCPIEGRGHCDLLYPTRRRYRGRWENCRLATIERQALGVVREDDLPGAEAPAAWLSYLRGVSATPLGRVLDHNAQDLRSLVLLLDHLAETPASA</sequence>
<dbReference type="Proteomes" id="UP000249046">
    <property type="component" value="Unassembled WGS sequence"/>
</dbReference>
<evidence type="ECO:0000259" key="1">
    <source>
        <dbReference type="Pfam" id="PF13482"/>
    </source>
</evidence>
<keyword evidence="2" id="KW-0269">Exonuclease</keyword>
<dbReference type="InterPro" id="IPR036397">
    <property type="entry name" value="RNaseH_sf"/>
</dbReference>
<accession>A0A2W5KJU6</accession>
<dbReference type="EMBL" id="QFPO01000004">
    <property type="protein sequence ID" value="PZQ17386.1"/>
    <property type="molecule type" value="Genomic_DNA"/>
</dbReference>
<keyword evidence="2" id="KW-0540">Nuclease</keyword>
<protein>
    <submittedName>
        <fullName evidence="2">Exonuclease</fullName>
    </submittedName>
</protein>
<dbReference type="InterPro" id="IPR012337">
    <property type="entry name" value="RNaseH-like_sf"/>
</dbReference>
<dbReference type="PANTHER" id="PTHR38462">
    <property type="entry name" value="EXONUCLEASE-LIKE PROTEIN"/>
    <property type="match status" value="1"/>
</dbReference>
<dbReference type="GO" id="GO:0004527">
    <property type="term" value="F:exonuclease activity"/>
    <property type="evidence" value="ECO:0007669"/>
    <property type="project" value="UniProtKB-KW"/>
</dbReference>
<dbReference type="SUPFAM" id="SSF53098">
    <property type="entry name" value="Ribonuclease H-like"/>
    <property type="match status" value="1"/>
</dbReference>
<dbReference type="Pfam" id="PF13482">
    <property type="entry name" value="RNase_H_2"/>
    <property type="match status" value="1"/>
</dbReference>
<feature type="domain" description="YprB ribonuclease H-like" evidence="1">
    <location>
        <begin position="93"/>
        <end position="262"/>
    </location>
</feature>
<comment type="caution">
    <text evidence="2">The sequence shown here is derived from an EMBL/GenBank/DDBJ whole genome shotgun (WGS) entry which is preliminary data.</text>
</comment>